<dbReference type="SUPFAM" id="SSF52518">
    <property type="entry name" value="Thiamin diphosphate-binding fold (THDP-binding)"/>
    <property type="match status" value="2"/>
</dbReference>
<dbReference type="FunFam" id="3.40.50.970:FF:000007">
    <property type="entry name" value="Acetolactate synthase"/>
    <property type="match status" value="1"/>
</dbReference>
<dbReference type="EMBL" id="QJVJ01000004">
    <property type="protein sequence ID" value="PYI54809.1"/>
    <property type="molecule type" value="Genomic_DNA"/>
</dbReference>
<feature type="domain" description="Thiamine pyrophosphate enzyme TPP-binding" evidence="6">
    <location>
        <begin position="488"/>
        <end position="532"/>
    </location>
</feature>
<dbReference type="Pfam" id="PF00205">
    <property type="entry name" value="TPP_enzyme_M"/>
    <property type="match status" value="1"/>
</dbReference>
<dbReference type="RefSeq" id="WP_110839803.1">
    <property type="nucleotide sequence ID" value="NZ_QJVJ01000004.1"/>
</dbReference>
<evidence type="ECO:0000256" key="4">
    <source>
        <dbReference type="SAM" id="MobiDB-lite"/>
    </source>
</evidence>
<dbReference type="GO" id="GO:0030976">
    <property type="term" value="F:thiamine pyrophosphate binding"/>
    <property type="evidence" value="ECO:0007669"/>
    <property type="project" value="InterPro"/>
</dbReference>
<dbReference type="GO" id="GO:0005948">
    <property type="term" value="C:acetolactate synthase complex"/>
    <property type="evidence" value="ECO:0007669"/>
    <property type="project" value="TreeGrafter"/>
</dbReference>
<evidence type="ECO:0000256" key="2">
    <source>
        <dbReference type="ARBA" id="ARBA00023052"/>
    </source>
</evidence>
<feature type="region of interest" description="Disordered" evidence="4">
    <location>
        <begin position="358"/>
        <end position="378"/>
    </location>
</feature>
<dbReference type="Gene3D" id="3.40.50.970">
    <property type="match status" value="2"/>
</dbReference>
<dbReference type="GO" id="GO:0003984">
    <property type="term" value="F:acetolactate synthase activity"/>
    <property type="evidence" value="ECO:0007669"/>
    <property type="project" value="UniProtKB-EC"/>
</dbReference>
<dbReference type="GO" id="GO:0009097">
    <property type="term" value="P:isoleucine biosynthetic process"/>
    <property type="evidence" value="ECO:0007669"/>
    <property type="project" value="TreeGrafter"/>
</dbReference>
<feature type="compositionally biased region" description="Basic and acidic residues" evidence="4">
    <location>
        <begin position="364"/>
        <end position="378"/>
    </location>
</feature>
<feature type="domain" description="Thiamine pyrophosphate enzyme N-terminal TPP-binding" evidence="7">
    <location>
        <begin position="23"/>
        <end position="138"/>
    </location>
</feature>
<dbReference type="Pfam" id="PF02776">
    <property type="entry name" value="TPP_enzyme_N"/>
    <property type="match status" value="1"/>
</dbReference>
<dbReference type="PANTHER" id="PTHR18968:SF13">
    <property type="entry name" value="ACETOLACTATE SYNTHASE CATALYTIC SUBUNIT, MITOCHONDRIAL"/>
    <property type="match status" value="1"/>
</dbReference>
<gene>
    <name evidence="8" type="ORF">DLM86_09650</name>
</gene>
<comment type="caution">
    <text evidence="8">The sequence shown here is derived from an EMBL/GenBank/DDBJ whole genome shotgun (WGS) entry which is preliminary data.</text>
</comment>
<feature type="domain" description="Thiamine pyrophosphate enzyme TPP-binding" evidence="6">
    <location>
        <begin position="410"/>
        <end position="482"/>
    </location>
</feature>
<evidence type="ECO:0000313" key="9">
    <source>
        <dbReference type="Proteomes" id="UP000247476"/>
    </source>
</evidence>
<dbReference type="InterPro" id="IPR045229">
    <property type="entry name" value="TPP_enz"/>
</dbReference>
<dbReference type="InterPro" id="IPR012001">
    <property type="entry name" value="Thiamin_PyroP_enz_TPP-bd_dom"/>
</dbReference>
<evidence type="ECO:0000256" key="1">
    <source>
        <dbReference type="ARBA" id="ARBA00007812"/>
    </source>
</evidence>
<keyword evidence="8" id="KW-0808">Transferase</keyword>
<dbReference type="Pfam" id="PF02775">
    <property type="entry name" value="TPP_enzyme_C"/>
    <property type="match status" value="2"/>
</dbReference>
<dbReference type="InterPro" id="IPR029035">
    <property type="entry name" value="DHS-like_NAD/FAD-binding_dom"/>
</dbReference>
<dbReference type="Gene3D" id="3.40.50.1220">
    <property type="entry name" value="TPP-binding domain"/>
    <property type="match status" value="1"/>
</dbReference>
<dbReference type="SUPFAM" id="SSF52467">
    <property type="entry name" value="DHS-like NAD/FAD-binding domain"/>
    <property type="match status" value="1"/>
</dbReference>
<dbReference type="Proteomes" id="UP000247476">
    <property type="component" value="Unassembled WGS sequence"/>
</dbReference>
<sequence length="539" mass="57313">MAAGGALTDERLREKLLRPDPVSGAEALLRCLLLEGTECVFGYPGGAVLYVYDAFYDFAGLRHMLARHEQGAIHAADGYARASGKVGVCIATSGPGATNLVTGIAAAYKDGVPLVVVTGNVALTSRGTDAFQEADIIGMTLPITKHSFYVTRAGDIPGIVRKAFRLAVSGRKGPVLIDLPKDVSSHRTVFRYGEQAGLADWEIKTERSADRWETARRVLASAKRPLLLAGGGVVLGDAHRELLALVEQTGMPVATTEAGAGSVPADRDLSSGSGGSYGQSAFDDAVRRCDALVVVGVGPDERFWLEGEPPPAGTPIVHWDTDSSASVRMGPIAYRGYGELSRLLAEAARELRDCRVPDWLGHPAEPKRGRPEQASEHDKLTADSIVELLRETIPANAIVTTEDATLRSRIARAVPLGSPRSVLSPFGADVKGFGLPAAIGALMAYPDRPVVAVCDDAGMQMCAQEMAVCAIHRIAIKMVVLNRNGRKERSSPDFVKLAEAYGVKGFRASDRPEAAAAWRRALECEGPALVDFILSEGPE</sequence>
<evidence type="ECO:0000259" key="5">
    <source>
        <dbReference type="Pfam" id="PF00205"/>
    </source>
</evidence>
<dbReference type="OrthoDB" id="4494979at2"/>
<keyword evidence="9" id="KW-1185">Reference proteome</keyword>
<keyword evidence="2 3" id="KW-0786">Thiamine pyrophosphate</keyword>
<evidence type="ECO:0000259" key="7">
    <source>
        <dbReference type="Pfam" id="PF02776"/>
    </source>
</evidence>
<dbReference type="GO" id="GO:0009099">
    <property type="term" value="P:L-valine biosynthetic process"/>
    <property type="evidence" value="ECO:0007669"/>
    <property type="project" value="TreeGrafter"/>
</dbReference>
<dbReference type="InterPro" id="IPR029061">
    <property type="entry name" value="THDP-binding"/>
</dbReference>
<dbReference type="GO" id="GO:0000287">
    <property type="term" value="F:magnesium ion binding"/>
    <property type="evidence" value="ECO:0007669"/>
    <property type="project" value="InterPro"/>
</dbReference>
<dbReference type="CDD" id="cd07035">
    <property type="entry name" value="TPP_PYR_POX_like"/>
    <property type="match status" value="1"/>
</dbReference>
<protein>
    <submittedName>
        <fullName evidence="8">Acetolactate synthase large subunit</fullName>
        <ecNumber evidence="8">2.2.1.6</ecNumber>
    </submittedName>
</protein>
<evidence type="ECO:0000313" key="8">
    <source>
        <dbReference type="EMBL" id="PYI54809.1"/>
    </source>
</evidence>
<evidence type="ECO:0000259" key="6">
    <source>
        <dbReference type="Pfam" id="PF02775"/>
    </source>
</evidence>
<dbReference type="InterPro" id="IPR012000">
    <property type="entry name" value="Thiamin_PyroP_enz_cen_dom"/>
</dbReference>
<evidence type="ECO:0000256" key="3">
    <source>
        <dbReference type="RuleBase" id="RU362132"/>
    </source>
</evidence>
<feature type="region of interest" description="Disordered" evidence="4">
    <location>
        <begin position="256"/>
        <end position="276"/>
    </location>
</feature>
<proteinExistence type="inferred from homology"/>
<reference evidence="8 9" key="1">
    <citation type="submission" date="2018-05" db="EMBL/GenBank/DDBJ databases">
        <title>Paenibacillus flagellatus sp. nov., isolated from selenium mineral soil.</title>
        <authorList>
            <person name="Dai X."/>
        </authorList>
    </citation>
    <scope>NUCLEOTIDE SEQUENCE [LARGE SCALE GENOMIC DNA]</scope>
    <source>
        <strain evidence="8 9">DXL2</strain>
    </source>
</reference>
<dbReference type="PANTHER" id="PTHR18968">
    <property type="entry name" value="THIAMINE PYROPHOSPHATE ENZYMES"/>
    <property type="match status" value="1"/>
</dbReference>
<name>A0A2V5K606_9BACL</name>
<dbReference type="GO" id="GO:0050660">
    <property type="term" value="F:flavin adenine dinucleotide binding"/>
    <property type="evidence" value="ECO:0007669"/>
    <property type="project" value="TreeGrafter"/>
</dbReference>
<accession>A0A2V5K606</accession>
<feature type="domain" description="Thiamine pyrophosphate enzyme central" evidence="5">
    <location>
        <begin position="214"/>
        <end position="331"/>
    </location>
</feature>
<organism evidence="8 9">
    <name type="scientific">Paenibacillus flagellatus</name>
    <dbReference type="NCBI Taxonomy" id="2211139"/>
    <lineage>
        <taxon>Bacteria</taxon>
        <taxon>Bacillati</taxon>
        <taxon>Bacillota</taxon>
        <taxon>Bacilli</taxon>
        <taxon>Bacillales</taxon>
        <taxon>Paenibacillaceae</taxon>
        <taxon>Paenibacillus</taxon>
    </lineage>
</organism>
<dbReference type="EC" id="2.2.1.6" evidence="8"/>
<dbReference type="InterPro" id="IPR011766">
    <property type="entry name" value="TPP_enzyme_TPP-bd"/>
</dbReference>
<dbReference type="AlphaFoldDB" id="A0A2V5K606"/>
<comment type="similarity">
    <text evidence="1 3">Belongs to the TPP enzyme family.</text>
</comment>